<dbReference type="AlphaFoldDB" id="A0A831A3R6"/>
<proteinExistence type="predicted"/>
<dbReference type="RefSeq" id="WP_004157725.1">
    <property type="nucleotide sequence ID" value="NZ_BAYW01000007.1"/>
</dbReference>
<name>A0A831A3R6_ERWAM</name>
<protein>
    <submittedName>
        <fullName evidence="1">Uncharacterized protein</fullName>
    </submittedName>
</protein>
<reference evidence="1 2" key="1">
    <citation type="submission" date="2012-11" db="EMBL/GenBank/DDBJ databases">
        <authorList>
            <person name="Linke B."/>
        </authorList>
    </citation>
    <scope>NUCLEOTIDE SEQUENCE [LARGE SCALE GENOMIC DNA]</scope>
    <source>
        <strain evidence="2">CFBP 1232</strain>
    </source>
</reference>
<evidence type="ECO:0000313" key="1">
    <source>
        <dbReference type="EMBL" id="CCO93882.1"/>
    </source>
</evidence>
<evidence type="ECO:0000313" key="2">
    <source>
        <dbReference type="Proteomes" id="UP000013111"/>
    </source>
</evidence>
<organism evidence="1 2">
    <name type="scientific">Erwinia amylovora NBRC 12687 = CFBP 1232</name>
    <dbReference type="NCBI Taxonomy" id="1219359"/>
    <lineage>
        <taxon>Bacteria</taxon>
        <taxon>Pseudomonadati</taxon>
        <taxon>Pseudomonadota</taxon>
        <taxon>Gammaproteobacteria</taxon>
        <taxon>Enterobacterales</taxon>
        <taxon>Erwiniaceae</taxon>
        <taxon>Erwinia</taxon>
    </lineage>
</organism>
<comment type="caution">
    <text evidence="1">The sequence shown here is derived from an EMBL/GenBank/DDBJ whole genome shotgun (WGS) entry which is preliminary data.</text>
</comment>
<sequence length="60" mass="6589">MKQRGEKPSSLWHLTDAPGLLCISGVNANITDVNADILPTNDFSICRNTDHCGKNQGRHQ</sequence>
<gene>
    <name evidence="1" type="ORF">BN437_1952</name>
</gene>
<dbReference type="GeneID" id="97606143"/>
<dbReference type="EMBL" id="CAPB01000020">
    <property type="protein sequence ID" value="CCO93882.1"/>
    <property type="molecule type" value="Genomic_DNA"/>
</dbReference>
<reference evidence="1 2" key="2">
    <citation type="submission" date="2013-04" db="EMBL/GenBank/DDBJ databases">
        <title>Comparative genomics of 12 strains of Erwinia amylovora identifies a pan-genome with a large conserved core and provides insights into host specificity.</title>
        <authorList>
            <person name="Mann R.A."/>
            <person name="Smits T.H.M."/>
            <person name="Buehlmann A."/>
            <person name="Blom J."/>
            <person name="Goesmann A."/>
            <person name="Frey J.E."/>
            <person name="Plummer K.M."/>
            <person name="Beer S.V."/>
            <person name="Luck J."/>
            <person name="Duffy B."/>
            <person name="Rodoni B."/>
        </authorList>
    </citation>
    <scope>NUCLEOTIDE SEQUENCE [LARGE SCALE GENOMIC DNA]</scope>
    <source>
        <strain evidence="2">CFBP 1232</strain>
    </source>
</reference>
<accession>A0A831A3R6</accession>
<dbReference type="Proteomes" id="UP000013111">
    <property type="component" value="Unassembled WGS sequence"/>
</dbReference>